<dbReference type="Proteomes" id="UP001316803">
    <property type="component" value="Unassembled WGS sequence"/>
</dbReference>
<protein>
    <recommendedName>
        <fullName evidence="5">6-phosphogluconolactonase</fullName>
    </recommendedName>
</protein>
<dbReference type="InterPro" id="IPR011048">
    <property type="entry name" value="Haem_d1_sf"/>
</dbReference>
<dbReference type="InterPro" id="IPR015943">
    <property type="entry name" value="WD40/YVTN_repeat-like_dom_sf"/>
</dbReference>
<organism evidence="3 4">
    <name type="scientific">Knufia fluminis</name>
    <dbReference type="NCBI Taxonomy" id="191047"/>
    <lineage>
        <taxon>Eukaryota</taxon>
        <taxon>Fungi</taxon>
        <taxon>Dikarya</taxon>
        <taxon>Ascomycota</taxon>
        <taxon>Pezizomycotina</taxon>
        <taxon>Eurotiomycetes</taxon>
        <taxon>Chaetothyriomycetidae</taxon>
        <taxon>Chaetothyriales</taxon>
        <taxon>Trichomeriaceae</taxon>
        <taxon>Knufia</taxon>
    </lineage>
</organism>
<dbReference type="Pfam" id="PF10282">
    <property type="entry name" value="Lactonase"/>
    <property type="match status" value="1"/>
</dbReference>
<evidence type="ECO:0000313" key="3">
    <source>
        <dbReference type="EMBL" id="KAK5952475.1"/>
    </source>
</evidence>
<keyword evidence="4" id="KW-1185">Reference proteome</keyword>
<feature type="signal peptide" evidence="2">
    <location>
        <begin position="1"/>
        <end position="18"/>
    </location>
</feature>
<dbReference type="PANTHER" id="PTHR30344">
    <property type="entry name" value="6-PHOSPHOGLUCONOLACTONASE-RELATED"/>
    <property type="match status" value="1"/>
</dbReference>
<dbReference type="AlphaFoldDB" id="A0AAN8I7Q4"/>
<dbReference type="Gene3D" id="2.130.10.10">
    <property type="entry name" value="YVTN repeat-like/Quinoprotein amine dehydrogenase"/>
    <property type="match status" value="1"/>
</dbReference>
<evidence type="ECO:0000256" key="1">
    <source>
        <dbReference type="ARBA" id="ARBA00005564"/>
    </source>
</evidence>
<evidence type="ECO:0008006" key="5">
    <source>
        <dbReference type="Google" id="ProtNLM"/>
    </source>
</evidence>
<gene>
    <name evidence="3" type="ORF">OHC33_006518</name>
</gene>
<name>A0AAN8I7Q4_9EURO</name>
<comment type="caution">
    <text evidence="3">The sequence shown here is derived from an EMBL/GenBank/DDBJ whole genome shotgun (WGS) entry which is preliminary data.</text>
</comment>
<dbReference type="EMBL" id="JAKLMC020000015">
    <property type="protein sequence ID" value="KAK5952475.1"/>
    <property type="molecule type" value="Genomic_DNA"/>
</dbReference>
<proteinExistence type="inferred from homology"/>
<dbReference type="GO" id="GO:0017057">
    <property type="term" value="F:6-phosphogluconolactonase activity"/>
    <property type="evidence" value="ECO:0007669"/>
    <property type="project" value="TreeGrafter"/>
</dbReference>
<keyword evidence="2" id="KW-0732">Signal</keyword>
<dbReference type="InterPro" id="IPR019405">
    <property type="entry name" value="Lactonase_7-beta_prop"/>
</dbReference>
<comment type="similarity">
    <text evidence="1">Belongs to the cycloisomerase 2 family.</text>
</comment>
<feature type="chain" id="PRO_5042944754" description="6-phosphogluconolactonase" evidence="2">
    <location>
        <begin position="19"/>
        <end position="407"/>
    </location>
</feature>
<dbReference type="PANTHER" id="PTHR30344:SF1">
    <property type="entry name" value="6-PHOSPHOGLUCONOLACTONASE"/>
    <property type="match status" value="1"/>
</dbReference>
<dbReference type="InterPro" id="IPR050282">
    <property type="entry name" value="Cycloisomerase_2"/>
</dbReference>
<evidence type="ECO:0000256" key="2">
    <source>
        <dbReference type="SAM" id="SignalP"/>
    </source>
</evidence>
<evidence type="ECO:0000313" key="4">
    <source>
        <dbReference type="Proteomes" id="UP001316803"/>
    </source>
</evidence>
<dbReference type="SUPFAM" id="SSF51004">
    <property type="entry name" value="C-terminal (heme d1) domain of cytochrome cd1-nitrite reductase"/>
    <property type="match status" value="1"/>
</dbReference>
<sequence>MLPSLLLPLLLLTPASSATSLFVASYAGTVTSLSLTENNGNYSLDQTFVSNDCAPNPSWLTLDANRGLLFCLNEGLETVNGSLSSFKVNNDGSLVHVQNTTTISGPVSGVIYGAPAGGRAIALAHYTGSAVSSWHLNGGGNFSFNQNIPFTLDQPGPAAERQEAPHEHEAIVDPTGRYILVPDLGADLVRVFSYDHTLKLQELDPLRVEAGDGPRHAAFYNPYGVACEGCTTFMYVTNELASTVKGYAVTYEANGGGLSFEEIYKSSTYGYLSTPKGNAPSEIHVSPDNRFLIIGNRNDSSITVPNLDPANSTQIQSDTISTFALNEDGTLKFVQLAPAYGSFPRHFSTNAIGNLVAVGLQESSEVVILSRDITTGLIGEPVASIGIEGQITCVLFNEEHALGSLGV</sequence>
<accession>A0AAN8I7Q4</accession>
<reference evidence="3 4" key="1">
    <citation type="submission" date="2022-12" db="EMBL/GenBank/DDBJ databases">
        <title>Genomic features and morphological characterization of a novel Knufia sp. strain isolated from spacecraft assembly facility.</title>
        <authorList>
            <person name="Teixeira M."/>
            <person name="Chander A.M."/>
            <person name="Stajich J.E."/>
            <person name="Venkateswaran K."/>
        </authorList>
    </citation>
    <scope>NUCLEOTIDE SEQUENCE [LARGE SCALE GENOMIC DNA]</scope>
    <source>
        <strain evidence="3 4">FJI-L2-BK-P2</strain>
    </source>
</reference>